<reference evidence="3 4" key="1">
    <citation type="submission" date="2015-11" db="EMBL/GenBank/DDBJ databases">
        <title>Genomic analysis of 38 Legionella species identifies large and diverse effector repertoires.</title>
        <authorList>
            <person name="Burstein D."/>
            <person name="Amaro F."/>
            <person name="Zusman T."/>
            <person name="Lifshitz Z."/>
            <person name="Cohen O."/>
            <person name="Gilbert J.A."/>
            <person name="Pupko T."/>
            <person name="Shuman H.A."/>
            <person name="Segal G."/>
        </authorList>
    </citation>
    <scope>NUCLEOTIDE SEQUENCE [LARGE SCALE GENOMIC DNA]</scope>
    <source>
        <strain evidence="3 4">WIGA</strain>
    </source>
</reference>
<dbReference type="PATRIC" id="fig|447.4.peg.3305"/>
<evidence type="ECO:0000313" key="4">
    <source>
        <dbReference type="Proteomes" id="UP000054695"/>
    </source>
</evidence>
<evidence type="ECO:0000256" key="1">
    <source>
        <dbReference type="SAM" id="MobiDB-lite"/>
    </source>
</evidence>
<evidence type="ECO:0000259" key="2">
    <source>
        <dbReference type="Pfam" id="PF05406"/>
    </source>
</evidence>
<dbReference type="InterPro" id="IPR049809">
    <property type="entry name" value="YehF/YfeS-like_WGR"/>
</dbReference>
<dbReference type="InterPro" id="IPR036930">
    <property type="entry name" value="WGR_dom_sf"/>
</dbReference>
<comment type="caution">
    <text evidence="3">The sequence shown here is derived from an EMBL/GenBank/DDBJ whole genome shotgun (WGS) entry which is preliminary data.</text>
</comment>
<proteinExistence type="predicted"/>
<dbReference type="OrthoDB" id="5649668at2"/>
<dbReference type="STRING" id="447.Lboz_3099"/>
<dbReference type="EMBL" id="LNXU01000045">
    <property type="protein sequence ID" value="KTC69583.1"/>
    <property type="molecule type" value="Genomic_DNA"/>
</dbReference>
<dbReference type="Proteomes" id="UP000054695">
    <property type="component" value="Unassembled WGS sequence"/>
</dbReference>
<accession>A0A0W0RES0</accession>
<feature type="domain" description="WGR" evidence="2">
    <location>
        <begin position="26"/>
        <end position="88"/>
    </location>
</feature>
<feature type="compositionally biased region" description="Basic residues" evidence="1">
    <location>
        <begin position="111"/>
        <end position="120"/>
    </location>
</feature>
<dbReference type="SUPFAM" id="SSF142921">
    <property type="entry name" value="WGR domain-like"/>
    <property type="match status" value="1"/>
</dbReference>
<dbReference type="CDD" id="cd07996">
    <property type="entry name" value="WGR_MMR_like"/>
    <property type="match status" value="1"/>
</dbReference>
<sequence>MYLFNSFWLIHLHLPQAPYHYIRFEKESRYYELRVSQDLLGDWTLSLSNGRINSKLGTTRVQAFSYFDDALAAFYQAIKLRLQRKYHATQYLIDHCLFSLVFSLMMTKYGKPKKPPKTNKKTITENSKTKQSEQLIGDSLQASFFS</sequence>
<dbReference type="InterPro" id="IPR008893">
    <property type="entry name" value="WGR_domain"/>
</dbReference>
<evidence type="ECO:0000313" key="3">
    <source>
        <dbReference type="EMBL" id="KTC69583.1"/>
    </source>
</evidence>
<keyword evidence="4" id="KW-1185">Reference proteome</keyword>
<name>A0A0W0RES0_LEGBO</name>
<organism evidence="3 4">
    <name type="scientific">Legionella bozemanae</name>
    <name type="common">Fluoribacter bozemanae</name>
    <dbReference type="NCBI Taxonomy" id="447"/>
    <lineage>
        <taxon>Bacteria</taxon>
        <taxon>Pseudomonadati</taxon>
        <taxon>Pseudomonadota</taxon>
        <taxon>Gammaproteobacteria</taxon>
        <taxon>Legionellales</taxon>
        <taxon>Legionellaceae</taxon>
        <taxon>Legionella</taxon>
    </lineage>
</organism>
<feature type="region of interest" description="Disordered" evidence="1">
    <location>
        <begin position="111"/>
        <end position="146"/>
    </location>
</feature>
<dbReference type="AlphaFoldDB" id="A0A0W0RES0"/>
<protein>
    <recommendedName>
        <fullName evidence="2">WGR domain-containing protein</fullName>
    </recommendedName>
</protein>
<dbReference type="RefSeq" id="WP_058460653.1">
    <property type="nucleotide sequence ID" value="NZ_CAAAIY010000036.1"/>
</dbReference>
<gene>
    <name evidence="3" type="ORF">Lboz_3099</name>
</gene>
<dbReference type="Pfam" id="PF05406">
    <property type="entry name" value="WGR"/>
    <property type="match status" value="1"/>
</dbReference>